<feature type="transmembrane region" description="Helical" evidence="1">
    <location>
        <begin position="365"/>
        <end position="388"/>
    </location>
</feature>
<dbReference type="Proteomes" id="UP000287224">
    <property type="component" value="Unassembled WGS sequence"/>
</dbReference>
<dbReference type="AlphaFoldDB" id="A0A401ZKZ5"/>
<feature type="transmembrane region" description="Helical" evidence="1">
    <location>
        <begin position="75"/>
        <end position="98"/>
    </location>
</feature>
<dbReference type="InterPro" id="IPR002656">
    <property type="entry name" value="Acyl_transf_3_dom"/>
</dbReference>
<gene>
    <name evidence="3" type="ORF">KDAU_48270</name>
</gene>
<comment type="caution">
    <text evidence="3">The sequence shown here is derived from an EMBL/GenBank/DDBJ whole genome shotgun (WGS) entry which is preliminary data.</text>
</comment>
<dbReference type="InterPro" id="IPR050623">
    <property type="entry name" value="Glucan_succinyl_AcylTrfase"/>
</dbReference>
<sequence length="398" mass="45105">MSSQVEQTPSHSENEAPQTINTLLKAPGGTRVFFVDNLRVSLTVLVIVHHLAITYGALGAWYYQDPNRDMLTTVVLSILIAIDQAFFMGLFFLLSGYFTPGSYDRKGGRAFLWERFLRLGIPLLVYDLVLDPLVLFMAGGVHQSYWSFYSAFLLKGKMIGDGPSWFILALLYFAVLYASGRWLTRRPDSRPRTERHPPTFRSILLFVLALTATTFVVRLWWPLNSYVIFGFQLAEFAQYISLFVIGLIAYRHNWFLRLPDALGRIWLRIAIGAILSFPIMILMLGAVGHANLLEGGWHWQALLYALWESVVCVGLCIGLLTSFRRHLNTQGKVRKELSASAYTVYLIHPLIIVPLTYAARTIALYPLLKFALVALIAVPLCFFAGYVLHKIPLLRKIL</sequence>
<keyword evidence="1" id="KW-0812">Transmembrane</keyword>
<feature type="transmembrane region" description="Helical" evidence="1">
    <location>
        <begin position="165"/>
        <end position="183"/>
    </location>
</feature>
<evidence type="ECO:0000259" key="2">
    <source>
        <dbReference type="Pfam" id="PF01757"/>
    </source>
</evidence>
<feature type="transmembrane region" description="Helical" evidence="1">
    <location>
        <begin position="40"/>
        <end position="63"/>
    </location>
</feature>
<dbReference type="PANTHER" id="PTHR36927">
    <property type="entry name" value="BLR4337 PROTEIN"/>
    <property type="match status" value="1"/>
</dbReference>
<reference evidence="4" key="1">
    <citation type="submission" date="2018-12" db="EMBL/GenBank/DDBJ databases">
        <title>Tengunoibacter tsumagoiensis gen. nov., sp. nov., Dictyobacter kobayashii sp. nov., D. alpinus sp. nov., and D. joshuensis sp. nov. and description of Dictyobacteraceae fam. nov. within the order Ktedonobacterales isolated from Tengu-no-mugimeshi.</title>
        <authorList>
            <person name="Wang C.M."/>
            <person name="Zheng Y."/>
            <person name="Sakai Y."/>
            <person name="Toyoda A."/>
            <person name="Minakuchi Y."/>
            <person name="Abe K."/>
            <person name="Yokota A."/>
            <person name="Yabe S."/>
        </authorList>
    </citation>
    <scope>NUCLEOTIDE SEQUENCE [LARGE SCALE GENOMIC DNA]</scope>
    <source>
        <strain evidence="4">S-27</strain>
    </source>
</reference>
<feature type="domain" description="Acyltransferase 3" evidence="2">
    <location>
        <begin position="34"/>
        <end position="384"/>
    </location>
</feature>
<feature type="transmembrane region" description="Helical" evidence="1">
    <location>
        <begin position="299"/>
        <end position="320"/>
    </location>
</feature>
<feature type="transmembrane region" description="Helical" evidence="1">
    <location>
        <begin position="227"/>
        <end position="250"/>
    </location>
</feature>
<dbReference type="PANTHER" id="PTHR36927:SF4">
    <property type="entry name" value="BLR5718 PROTEIN"/>
    <property type="match status" value="1"/>
</dbReference>
<keyword evidence="1" id="KW-0472">Membrane</keyword>
<feature type="transmembrane region" description="Helical" evidence="1">
    <location>
        <begin position="341"/>
        <end position="359"/>
    </location>
</feature>
<dbReference type="OrthoDB" id="153091at2"/>
<proteinExistence type="predicted"/>
<protein>
    <recommendedName>
        <fullName evidence="2">Acyltransferase 3 domain-containing protein</fullName>
    </recommendedName>
</protein>
<evidence type="ECO:0000313" key="4">
    <source>
        <dbReference type="Proteomes" id="UP000287224"/>
    </source>
</evidence>
<dbReference type="GO" id="GO:0016747">
    <property type="term" value="F:acyltransferase activity, transferring groups other than amino-acyl groups"/>
    <property type="evidence" value="ECO:0007669"/>
    <property type="project" value="InterPro"/>
</dbReference>
<feature type="transmembrane region" description="Helical" evidence="1">
    <location>
        <begin position="203"/>
        <end position="221"/>
    </location>
</feature>
<organism evidence="3 4">
    <name type="scientific">Dictyobacter aurantiacus</name>
    <dbReference type="NCBI Taxonomy" id="1936993"/>
    <lineage>
        <taxon>Bacteria</taxon>
        <taxon>Bacillati</taxon>
        <taxon>Chloroflexota</taxon>
        <taxon>Ktedonobacteria</taxon>
        <taxon>Ktedonobacterales</taxon>
        <taxon>Dictyobacteraceae</taxon>
        <taxon>Dictyobacter</taxon>
    </lineage>
</organism>
<keyword evidence="1" id="KW-1133">Transmembrane helix</keyword>
<dbReference type="EMBL" id="BIFQ01000001">
    <property type="protein sequence ID" value="GCE07498.1"/>
    <property type="molecule type" value="Genomic_DNA"/>
</dbReference>
<name>A0A401ZKZ5_9CHLR</name>
<feature type="transmembrane region" description="Helical" evidence="1">
    <location>
        <begin position="119"/>
        <end position="145"/>
    </location>
</feature>
<evidence type="ECO:0000313" key="3">
    <source>
        <dbReference type="EMBL" id="GCE07498.1"/>
    </source>
</evidence>
<dbReference type="Pfam" id="PF01757">
    <property type="entry name" value="Acyl_transf_3"/>
    <property type="match status" value="1"/>
</dbReference>
<keyword evidence="4" id="KW-1185">Reference proteome</keyword>
<feature type="transmembrane region" description="Helical" evidence="1">
    <location>
        <begin position="265"/>
        <end position="287"/>
    </location>
</feature>
<accession>A0A401ZKZ5</accession>
<evidence type="ECO:0000256" key="1">
    <source>
        <dbReference type="SAM" id="Phobius"/>
    </source>
</evidence>
<dbReference type="RefSeq" id="WP_160146081.1">
    <property type="nucleotide sequence ID" value="NZ_BIFQ01000001.1"/>
</dbReference>